<evidence type="ECO:0000256" key="1">
    <source>
        <dbReference type="ARBA" id="ARBA00022857"/>
    </source>
</evidence>
<comment type="caution">
    <text evidence="2">The sequence shown here is derived from an EMBL/GenBank/DDBJ whole genome shotgun (WGS) entry which is preliminary data.</text>
</comment>
<accession>A0A4R6P095</accession>
<dbReference type="SUPFAM" id="SSF53720">
    <property type="entry name" value="ALDH-like"/>
    <property type="match status" value="1"/>
</dbReference>
<keyword evidence="3" id="KW-1185">Reference proteome</keyword>
<name>A0A4R6P095_NOCIG</name>
<dbReference type="RefSeq" id="WP_067495981.1">
    <property type="nucleotide sequence ID" value="NZ_SNXK01000010.1"/>
</dbReference>
<sequence>MTGIPLAPAFARGRTVHDDGLEFGAGNAAFRAPDAHRLLPGLVCPGPTSMRDIHELPTTDIIDFLDEVGQRLHPDDNPYLREALGKLVGCSGLTEPVLRSTYAQLAGLFARETTLDLAENTIGIRYLDGWAEWGSARVRAFGARTVHVIAGNNPIIAAITLVRNALTRGDAVVKLPANDPYTAVALARTMAEVDPAHPLVRHLAVAYWRGGDERFESALYRPAHVEKLVAWGGFAAVRHLTRYQQPGLELVTLDPKLSATVIGPEAFTDDDALHETAALAAADVGLLNQDACFNARVVYVCTGTDTAGIEQAVRWGELLHEQIQALPRAVSTAGTRFDPGLRRDIAALRTSPAFFRVFGGTNDEGAVLVSLSDEPVDFHASLSGRVANVVPIDHPERALDAMNAYTQTVGVWPESLKHTLRDLAPHAGAQRLVSLGFATHFRSDTPQDGIEPMRRLVKWVVDETYDPHRIHPFAQLAPAVEAVPR</sequence>
<reference evidence="2 3" key="1">
    <citation type="submission" date="2019-03" db="EMBL/GenBank/DDBJ databases">
        <title>Genomic Encyclopedia of Type Strains, Phase IV (KMG-IV): sequencing the most valuable type-strain genomes for metagenomic binning, comparative biology and taxonomic classification.</title>
        <authorList>
            <person name="Goeker M."/>
        </authorList>
    </citation>
    <scope>NUCLEOTIDE SEQUENCE [LARGE SCALE GENOMIC DNA]</scope>
    <source>
        <strain evidence="2 3">DSM 44496</strain>
    </source>
</reference>
<dbReference type="Pfam" id="PF05893">
    <property type="entry name" value="LuxC"/>
    <property type="match status" value="1"/>
</dbReference>
<dbReference type="EMBL" id="SNXK01000010">
    <property type="protein sequence ID" value="TDP30867.1"/>
    <property type="molecule type" value="Genomic_DNA"/>
</dbReference>
<dbReference type="InterPro" id="IPR008670">
    <property type="entry name" value="CoA_reduct_LuxC"/>
</dbReference>
<keyword evidence="1" id="KW-0521">NADP</keyword>
<organism evidence="2 3">
    <name type="scientific">Nocardia ignorata</name>
    <dbReference type="NCBI Taxonomy" id="145285"/>
    <lineage>
        <taxon>Bacteria</taxon>
        <taxon>Bacillati</taxon>
        <taxon>Actinomycetota</taxon>
        <taxon>Actinomycetes</taxon>
        <taxon>Mycobacteriales</taxon>
        <taxon>Nocardiaceae</taxon>
        <taxon>Nocardia</taxon>
    </lineage>
</organism>
<dbReference type="AlphaFoldDB" id="A0A4R6P095"/>
<dbReference type="GO" id="GO:0008218">
    <property type="term" value="P:bioluminescence"/>
    <property type="evidence" value="ECO:0007669"/>
    <property type="project" value="InterPro"/>
</dbReference>
<protein>
    <submittedName>
        <fullName evidence="2">Acyl-CoA reductase-like NAD-dependent aldehyde dehydrogenase</fullName>
    </submittedName>
</protein>
<evidence type="ECO:0000313" key="2">
    <source>
        <dbReference type="EMBL" id="TDP30867.1"/>
    </source>
</evidence>
<dbReference type="GO" id="GO:0003995">
    <property type="term" value="F:acyl-CoA dehydrogenase activity"/>
    <property type="evidence" value="ECO:0007669"/>
    <property type="project" value="InterPro"/>
</dbReference>
<dbReference type="Proteomes" id="UP000295087">
    <property type="component" value="Unassembled WGS sequence"/>
</dbReference>
<gene>
    <name evidence="2" type="ORF">DFR75_11074</name>
</gene>
<proteinExistence type="predicted"/>
<evidence type="ECO:0000313" key="3">
    <source>
        <dbReference type="Proteomes" id="UP000295087"/>
    </source>
</evidence>
<dbReference type="InterPro" id="IPR016161">
    <property type="entry name" value="Ald_DH/histidinol_DH"/>
</dbReference>